<sequence length="278" mass="31299">MEKKYDLHCHSSFSDGSLSPTELILRAIEQGVTTLALTDHDTVSGLFEAQHTSEQHDLNFIPGIELSCIWNKKTFHILGLNIDANNAELLAGTHQLQIIRLERAKKIASKLEKHKIPGAFEAVHEAAGPGMITRPHFADFLIKKGHVSTTQEAFDRYLGEGKPAFVKTQWVDLADAIHWIKAAKGIAVLAHPMRYKLTASWMRRFLSDFKEMGGQGIEIITARSNPDEIRRTIHFAKQYELYGSVGSDFHTPKNQWVELGRLSSLPKSIPPVWDLFTH</sequence>
<dbReference type="Pfam" id="PF02811">
    <property type="entry name" value="PHP"/>
    <property type="match status" value="1"/>
</dbReference>
<dbReference type="InterPro" id="IPR016195">
    <property type="entry name" value="Pol/histidinol_Pase-like"/>
</dbReference>
<dbReference type="PANTHER" id="PTHR42924">
    <property type="entry name" value="EXONUCLEASE"/>
    <property type="match status" value="1"/>
</dbReference>
<dbReference type="STRING" id="1420851.AU255_06910"/>
<evidence type="ECO:0000313" key="3">
    <source>
        <dbReference type="Proteomes" id="UP000191980"/>
    </source>
</evidence>
<dbReference type="Proteomes" id="UP000191980">
    <property type="component" value="Unassembled WGS sequence"/>
</dbReference>
<gene>
    <name evidence="2" type="ORF">AU255_06910</name>
</gene>
<dbReference type="SUPFAM" id="SSF89550">
    <property type="entry name" value="PHP domain-like"/>
    <property type="match status" value="1"/>
</dbReference>
<evidence type="ECO:0000259" key="1">
    <source>
        <dbReference type="SMART" id="SM00481"/>
    </source>
</evidence>
<protein>
    <submittedName>
        <fullName evidence="2">Phosphoesterase</fullName>
    </submittedName>
</protein>
<dbReference type="InterPro" id="IPR003141">
    <property type="entry name" value="Pol/His_phosphatase_N"/>
</dbReference>
<dbReference type="Gene3D" id="1.10.150.650">
    <property type="match status" value="1"/>
</dbReference>
<evidence type="ECO:0000313" key="2">
    <source>
        <dbReference type="EMBL" id="OQK18703.1"/>
    </source>
</evidence>
<keyword evidence="3" id="KW-1185">Reference proteome</keyword>
<name>A0A1V8MBK1_9GAMM</name>
<dbReference type="InterPro" id="IPR004013">
    <property type="entry name" value="PHP_dom"/>
</dbReference>
<dbReference type="SMART" id="SM00481">
    <property type="entry name" value="POLIIIAc"/>
    <property type="match status" value="1"/>
</dbReference>
<dbReference type="AlphaFoldDB" id="A0A1V8MBK1"/>
<dbReference type="InterPro" id="IPR052018">
    <property type="entry name" value="PHP_domain"/>
</dbReference>
<comment type="caution">
    <text evidence="2">The sequence shown here is derived from an EMBL/GenBank/DDBJ whole genome shotgun (WGS) entry which is preliminary data.</text>
</comment>
<organism evidence="2 3">
    <name type="scientific">Methyloprofundus sedimenti</name>
    <dbReference type="NCBI Taxonomy" id="1420851"/>
    <lineage>
        <taxon>Bacteria</taxon>
        <taxon>Pseudomonadati</taxon>
        <taxon>Pseudomonadota</taxon>
        <taxon>Gammaproteobacteria</taxon>
        <taxon>Methylococcales</taxon>
        <taxon>Methylococcaceae</taxon>
        <taxon>Methyloprofundus</taxon>
    </lineage>
</organism>
<accession>A0A1V8MBK1</accession>
<feature type="domain" description="Polymerase/histidinol phosphatase N-terminal" evidence="1">
    <location>
        <begin position="5"/>
        <end position="70"/>
    </location>
</feature>
<proteinExistence type="predicted"/>
<dbReference type="EMBL" id="LPUF01000001">
    <property type="protein sequence ID" value="OQK18703.1"/>
    <property type="molecule type" value="Genomic_DNA"/>
</dbReference>
<dbReference type="CDD" id="cd07438">
    <property type="entry name" value="PHP_HisPPase_AMP"/>
    <property type="match status" value="1"/>
</dbReference>
<reference evidence="2 3" key="1">
    <citation type="submission" date="2015-12" db="EMBL/GenBank/DDBJ databases">
        <authorList>
            <person name="Shamseldin A."/>
            <person name="Moawad H."/>
            <person name="Abd El-Rahim W.M."/>
            <person name="Sadowsky M.J."/>
        </authorList>
    </citation>
    <scope>NUCLEOTIDE SEQUENCE [LARGE SCALE GENOMIC DNA]</scope>
    <source>
        <strain evidence="2 3">WF1</strain>
    </source>
</reference>
<dbReference type="OrthoDB" id="9804333at2"/>
<dbReference type="GO" id="GO:0004534">
    <property type="term" value="F:5'-3' RNA exonuclease activity"/>
    <property type="evidence" value="ECO:0007669"/>
    <property type="project" value="TreeGrafter"/>
</dbReference>
<dbReference type="Gene3D" id="3.20.20.140">
    <property type="entry name" value="Metal-dependent hydrolases"/>
    <property type="match status" value="1"/>
</dbReference>
<dbReference type="PANTHER" id="PTHR42924:SF3">
    <property type="entry name" value="POLYMERASE_HISTIDINOL PHOSPHATASE N-TERMINAL DOMAIN-CONTAINING PROTEIN"/>
    <property type="match status" value="1"/>
</dbReference>
<dbReference type="GO" id="GO:0035312">
    <property type="term" value="F:5'-3' DNA exonuclease activity"/>
    <property type="evidence" value="ECO:0007669"/>
    <property type="project" value="TreeGrafter"/>
</dbReference>